<dbReference type="EMBL" id="CDMZ01000998">
    <property type="protein sequence ID" value="CEM25396.1"/>
    <property type="molecule type" value="Genomic_DNA"/>
</dbReference>
<keyword evidence="3" id="KW-0472">Membrane</keyword>
<keyword evidence="3" id="KW-1133">Transmembrane helix</keyword>
<dbReference type="InterPro" id="IPR006968">
    <property type="entry name" value="RUS_fam"/>
</dbReference>
<feature type="compositionally biased region" description="Polar residues" evidence="2">
    <location>
        <begin position="257"/>
        <end position="267"/>
    </location>
</feature>
<dbReference type="Gene3D" id="2.30.30.50">
    <property type="match status" value="1"/>
</dbReference>
<dbReference type="PANTHER" id="PTHR12770">
    <property type="entry name" value="RUS1 FAMILY PROTEIN C16ORF58"/>
    <property type="match status" value="1"/>
</dbReference>
<protein>
    <recommendedName>
        <fullName evidence="4">Protein root UVB sensitive/RUS domain-containing protein</fullName>
    </recommendedName>
</protein>
<evidence type="ECO:0000313" key="5">
    <source>
        <dbReference type="EMBL" id="CEM25396.1"/>
    </source>
</evidence>
<organism evidence="5">
    <name type="scientific">Chromera velia CCMP2878</name>
    <dbReference type="NCBI Taxonomy" id="1169474"/>
    <lineage>
        <taxon>Eukaryota</taxon>
        <taxon>Sar</taxon>
        <taxon>Alveolata</taxon>
        <taxon>Colpodellida</taxon>
        <taxon>Chromeraceae</taxon>
        <taxon>Chromera</taxon>
    </lineage>
</organism>
<reference evidence="5" key="1">
    <citation type="submission" date="2014-11" db="EMBL/GenBank/DDBJ databases">
        <authorList>
            <person name="Otto D Thomas"/>
            <person name="Naeem Raeece"/>
        </authorList>
    </citation>
    <scope>NUCLEOTIDE SEQUENCE</scope>
</reference>
<proteinExistence type="inferred from homology"/>
<dbReference type="VEuPathDB" id="CryptoDB:Cvel_20822"/>
<name>A0A0G4G9L5_9ALVE</name>
<feature type="region of interest" description="Disordered" evidence="2">
    <location>
        <begin position="679"/>
        <end position="698"/>
    </location>
</feature>
<evidence type="ECO:0000259" key="4">
    <source>
        <dbReference type="Pfam" id="PF04884"/>
    </source>
</evidence>
<comment type="similarity">
    <text evidence="1">Belongs to the RUS1 family.</text>
</comment>
<dbReference type="Pfam" id="PF04884">
    <property type="entry name" value="UVB_sens_prot"/>
    <property type="match status" value="1"/>
</dbReference>
<dbReference type="SUPFAM" id="SSF50090">
    <property type="entry name" value="Electron transport accessory proteins"/>
    <property type="match status" value="1"/>
</dbReference>
<evidence type="ECO:0000256" key="3">
    <source>
        <dbReference type="SAM" id="Phobius"/>
    </source>
</evidence>
<feature type="region of interest" description="Disordered" evidence="2">
    <location>
        <begin position="204"/>
        <end position="224"/>
    </location>
</feature>
<dbReference type="PANTHER" id="PTHR12770:SF20">
    <property type="entry name" value="PROTEIN ROOT UVB SENSITIVE 6"/>
    <property type="match status" value="1"/>
</dbReference>
<gene>
    <name evidence="5" type="ORF">Cvel_20822</name>
</gene>
<feature type="domain" description="Protein root UVB sensitive/RUS" evidence="4">
    <location>
        <begin position="351"/>
        <end position="576"/>
    </location>
</feature>
<evidence type="ECO:0000256" key="1">
    <source>
        <dbReference type="ARBA" id="ARBA00007558"/>
    </source>
</evidence>
<evidence type="ECO:0000256" key="2">
    <source>
        <dbReference type="SAM" id="MobiDB-lite"/>
    </source>
</evidence>
<sequence length="849" mass="92094">MRSLPSPPSRLSGVYVALYLLFLSALFCDCGGFLVGRPWLVFHGWERRSRFVRSGGSGGGVRWYSSGGSALGGKAVGVGEEEEARCDPESGNFCCGDVVKVESGDLRFWHKKQWKATGFNPEGLEGTVVRIRQDPAGILSPDRPIVVEFSTPLPFKAHFEASEIKKIAAAPDKCRCDGHEERGSCASHTRTGGGGFLDVSSRAARRNGTARSEERPPFHSAWDPSVPVPPLQRLCFTLFGNGGKEAEGGRSHRRSASAGTSLASPHRNSSLLSVPVLEEVIGPRRGRLEWSERRGRYLPVFTNGNGNGESGGEGGVEGIEGKDGSAVRMEGVAAVLSRAAASLSRLPGMERVVTTVQHALLPDNVTPDYYSYTFWRMVQRFLSATVNVFGTQALLLALGIKSRNLGAAAALSWVFKDAFGKGGRILWASRMGRAFDGDAKKWRFRSSVLFAIGNGLEVLTYAFPKSFLVFATAANSFKQISVLTSSATRNAVYASFAAAGGGRNIGDITAKGEAQVAVVDLMGMLSGIALCRLIGTAPRSIALAYMCLSCVDISCIYKEIRSVVFRWLNNERSHLCALPAAEAVVRQISLEMERVTDKEGKRQREQLLMCVPASFTFDKTVPSPAELAKRERVVLPGVAGAELFGSPRTCGCSPDAVRSCLELWGDDVFVVHMDPSRVSAAPSRPAAGGGALRDPDEEDLECFPLPQEEEGEEGWGGRLRFRSRRGRRLEGFSVWLKSEATGEDTLRAIYTVACIRTLLDRYLWQQEEDARARRMKAGSEGAGGDENHSADDGCVELPVYGLLAAGSAISSQTFDAFHEEVKRMGWKTDHFMYGKLPRVDWTAGENSNS</sequence>
<feature type="region of interest" description="Disordered" evidence="2">
    <location>
        <begin position="245"/>
        <end position="267"/>
    </location>
</feature>
<feature type="transmembrane region" description="Helical" evidence="3">
    <location>
        <begin position="12"/>
        <end position="40"/>
    </location>
</feature>
<dbReference type="AlphaFoldDB" id="A0A0G4G9L5"/>
<keyword evidence="3" id="KW-0812">Transmembrane</keyword>
<accession>A0A0G4G9L5</accession>
<dbReference type="InterPro" id="IPR008990">
    <property type="entry name" value="Elect_transpt_acc-like_dom_sf"/>
</dbReference>
<dbReference type="InterPro" id="IPR054549">
    <property type="entry name" value="UVB_sens_RUS_dom"/>
</dbReference>